<dbReference type="InterPro" id="IPR051257">
    <property type="entry name" value="Diverse_CBS-Domain"/>
</dbReference>
<evidence type="ECO:0000259" key="3">
    <source>
        <dbReference type="PROSITE" id="PS50914"/>
    </source>
</evidence>
<keyword evidence="6" id="KW-1185">Reference proteome</keyword>
<protein>
    <submittedName>
        <fullName evidence="5">BON domain-containing protein</fullName>
    </submittedName>
</protein>
<feature type="domain" description="CBS" evidence="4">
    <location>
        <begin position="93"/>
        <end position="150"/>
    </location>
</feature>
<proteinExistence type="predicted"/>
<accession>A0A1C4X570</accession>
<dbReference type="PROSITE" id="PS51371">
    <property type="entry name" value="CBS"/>
    <property type="match status" value="2"/>
</dbReference>
<dbReference type="Proteomes" id="UP000198243">
    <property type="component" value="Chromosome I"/>
</dbReference>
<dbReference type="EMBL" id="LT607412">
    <property type="protein sequence ID" value="SCF03585.1"/>
    <property type="molecule type" value="Genomic_DNA"/>
</dbReference>
<keyword evidence="1 2" id="KW-0129">CBS domain</keyword>
<dbReference type="Gene3D" id="3.30.1340.30">
    <property type="match status" value="1"/>
</dbReference>
<dbReference type="OrthoDB" id="2111978at2"/>
<dbReference type="InterPro" id="IPR007055">
    <property type="entry name" value="BON_dom"/>
</dbReference>
<feature type="domain" description="CBS" evidence="4">
    <location>
        <begin position="10"/>
        <end position="69"/>
    </location>
</feature>
<sequence length="234" mass="25729">MRTWQVCDVMSTDVATVRDDTPYREIIDVLTQRHVSAVPVVDKLQHVLGVVSEADLLHKVELIGQPHERRVFEGSRRRKERVKADAAVAADLMTAPAVTTLPHTPLVAAAKTMNSEQVKRLPVIDDLGRLVGIVTRSDLLKVHLRPDADIRHDVVQEVLRRVLAVEEGVVQVTVHGGVVRLTGQMDRKSSADIAGRLAAQVSGVVEVTNELGFDFDDSQLADRWSGRTTFTGIA</sequence>
<evidence type="ECO:0000256" key="2">
    <source>
        <dbReference type="PROSITE-ProRule" id="PRU00703"/>
    </source>
</evidence>
<evidence type="ECO:0000259" key="4">
    <source>
        <dbReference type="PROSITE" id="PS51371"/>
    </source>
</evidence>
<dbReference type="CDD" id="cd04586">
    <property type="entry name" value="CBS_pair_BON_assoc"/>
    <property type="match status" value="1"/>
</dbReference>
<gene>
    <name evidence="5" type="ORF">GA0070607_4696</name>
</gene>
<evidence type="ECO:0000313" key="5">
    <source>
        <dbReference type="EMBL" id="SCF03585.1"/>
    </source>
</evidence>
<dbReference type="Pfam" id="PF04972">
    <property type="entry name" value="BON"/>
    <property type="match status" value="1"/>
</dbReference>
<dbReference type="Pfam" id="PF00571">
    <property type="entry name" value="CBS"/>
    <property type="match status" value="2"/>
</dbReference>
<organism evidence="5 6">
    <name type="scientific">Micromonospora coriariae</name>
    <dbReference type="NCBI Taxonomy" id="285665"/>
    <lineage>
        <taxon>Bacteria</taxon>
        <taxon>Bacillati</taxon>
        <taxon>Actinomycetota</taxon>
        <taxon>Actinomycetes</taxon>
        <taxon>Micromonosporales</taxon>
        <taxon>Micromonosporaceae</taxon>
        <taxon>Micromonospora</taxon>
    </lineage>
</organism>
<dbReference type="InterPro" id="IPR046342">
    <property type="entry name" value="CBS_dom_sf"/>
</dbReference>
<dbReference type="PANTHER" id="PTHR43080">
    <property type="entry name" value="CBS DOMAIN-CONTAINING PROTEIN CBSX3, MITOCHONDRIAL"/>
    <property type="match status" value="1"/>
</dbReference>
<evidence type="ECO:0000313" key="6">
    <source>
        <dbReference type="Proteomes" id="UP000198243"/>
    </source>
</evidence>
<feature type="domain" description="BON" evidence="3">
    <location>
        <begin position="146"/>
        <end position="215"/>
    </location>
</feature>
<dbReference type="PIRSF" id="PIRSF036990">
    <property type="entry name" value="UCP036990_CBS_BON"/>
    <property type="match status" value="1"/>
</dbReference>
<dbReference type="InterPro" id="IPR000644">
    <property type="entry name" value="CBS_dom"/>
</dbReference>
<dbReference type="SMART" id="SM00116">
    <property type="entry name" value="CBS"/>
    <property type="match status" value="2"/>
</dbReference>
<name>A0A1C4X570_9ACTN</name>
<dbReference type="PANTHER" id="PTHR43080:SF29">
    <property type="entry name" value="OS02G0818000 PROTEIN"/>
    <property type="match status" value="1"/>
</dbReference>
<dbReference type="SUPFAM" id="SSF54631">
    <property type="entry name" value="CBS-domain pair"/>
    <property type="match status" value="1"/>
</dbReference>
<dbReference type="InterPro" id="IPR017080">
    <property type="entry name" value="UCP036990_CBS_BON"/>
</dbReference>
<reference evidence="6" key="1">
    <citation type="submission" date="2016-06" db="EMBL/GenBank/DDBJ databases">
        <authorList>
            <person name="Varghese N."/>
            <person name="Submissions Spin"/>
        </authorList>
    </citation>
    <scope>NUCLEOTIDE SEQUENCE [LARGE SCALE GENOMIC DNA]</scope>
    <source>
        <strain evidence="6">DSM 44875</strain>
    </source>
</reference>
<evidence type="ECO:0000256" key="1">
    <source>
        <dbReference type="ARBA" id="ARBA00023122"/>
    </source>
</evidence>
<dbReference type="PROSITE" id="PS50914">
    <property type="entry name" value="BON"/>
    <property type="match status" value="1"/>
</dbReference>
<dbReference type="AlphaFoldDB" id="A0A1C4X570"/>
<dbReference type="RefSeq" id="WP_089020059.1">
    <property type="nucleotide sequence ID" value="NZ_LT607412.1"/>
</dbReference>
<dbReference type="Gene3D" id="3.10.580.10">
    <property type="entry name" value="CBS-domain"/>
    <property type="match status" value="1"/>
</dbReference>